<feature type="transmembrane region" description="Helical" evidence="1">
    <location>
        <begin position="146"/>
        <end position="172"/>
    </location>
</feature>
<evidence type="ECO:0008006" key="4">
    <source>
        <dbReference type="Google" id="ProtNLM"/>
    </source>
</evidence>
<feature type="transmembrane region" description="Helical" evidence="1">
    <location>
        <begin position="55"/>
        <end position="75"/>
    </location>
</feature>
<protein>
    <recommendedName>
        <fullName evidence="4">ABC-2 type transporter</fullName>
    </recommendedName>
</protein>
<dbReference type="AlphaFoldDB" id="E0I7T1"/>
<dbReference type="PANTHER" id="PTHR36832">
    <property type="entry name" value="SLR1174 PROTEIN-RELATED"/>
    <property type="match status" value="1"/>
</dbReference>
<keyword evidence="3" id="KW-1185">Reference proteome</keyword>
<keyword evidence="1" id="KW-0812">Transmembrane</keyword>
<sequence>MRKARKYWELMKSQIKVDTAYNVWYWAGTASSIFRLLIIYAFWHAVYENKTTIDGMPLSTMITYVIIAMTINNYVAGVGTQLASNVRDGSVAIELMRPYNLLDKLVALDLGNKVTGTLREALPMLLVAYLFIGINGPASWSSFLLFLFSAILGILIGTQLDLVIGIAAFWLLYVWGLRVLRNAIFLFFSGALLPISMFPEWLQTVSRFLPFQSMVYVPTSIYTGQLAGSDALYAVLGQVLWLAAIYIAIRLAWSVAIRRVTIFGG</sequence>
<gene>
    <name evidence="2" type="ORF">PaecuDRAFT_1682</name>
</gene>
<name>E0I7T1_9BACL</name>
<proteinExistence type="predicted"/>
<dbReference type="Proteomes" id="UP000005387">
    <property type="component" value="Unassembled WGS sequence"/>
</dbReference>
<evidence type="ECO:0000313" key="2">
    <source>
        <dbReference type="EMBL" id="EFM11236.1"/>
    </source>
</evidence>
<dbReference type="Pfam" id="PF06182">
    <property type="entry name" value="ABC2_membrane_6"/>
    <property type="match status" value="1"/>
</dbReference>
<evidence type="ECO:0000256" key="1">
    <source>
        <dbReference type="SAM" id="Phobius"/>
    </source>
</evidence>
<feature type="transmembrane region" description="Helical" evidence="1">
    <location>
        <begin position="179"/>
        <end position="198"/>
    </location>
</feature>
<keyword evidence="1" id="KW-0472">Membrane</keyword>
<organism evidence="2 3">
    <name type="scientific">Paenibacillus curdlanolyticus YK9</name>
    <dbReference type="NCBI Taxonomy" id="717606"/>
    <lineage>
        <taxon>Bacteria</taxon>
        <taxon>Bacillati</taxon>
        <taxon>Bacillota</taxon>
        <taxon>Bacilli</taxon>
        <taxon>Bacillales</taxon>
        <taxon>Paenibacillaceae</taxon>
        <taxon>Paenibacillus</taxon>
    </lineage>
</organism>
<dbReference type="RefSeq" id="WP_006037693.1">
    <property type="nucleotide sequence ID" value="NZ_AEDD01000004.1"/>
</dbReference>
<accession>E0I7T1</accession>
<dbReference type="InterPro" id="IPR010390">
    <property type="entry name" value="ABC-2_transporter-like"/>
</dbReference>
<feature type="transmembrane region" description="Helical" evidence="1">
    <location>
        <begin position="121"/>
        <end position="140"/>
    </location>
</feature>
<feature type="transmembrane region" description="Helical" evidence="1">
    <location>
        <begin position="21"/>
        <end position="43"/>
    </location>
</feature>
<evidence type="ECO:0000313" key="3">
    <source>
        <dbReference type="Proteomes" id="UP000005387"/>
    </source>
</evidence>
<reference evidence="2 3" key="1">
    <citation type="submission" date="2010-07" db="EMBL/GenBank/DDBJ databases">
        <title>The draft genome of Paenibacillus curdlanolyticus YK9.</title>
        <authorList>
            <consortium name="US DOE Joint Genome Institute (JGI-PGF)"/>
            <person name="Lucas S."/>
            <person name="Copeland A."/>
            <person name="Lapidus A."/>
            <person name="Cheng J.-F."/>
            <person name="Bruce D."/>
            <person name="Goodwin L."/>
            <person name="Pitluck S."/>
            <person name="Land M.L."/>
            <person name="Hauser L."/>
            <person name="Chang Y.-J."/>
            <person name="Jeffries C."/>
            <person name="Anderson I.J."/>
            <person name="Johnson E."/>
            <person name="Loganathan U."/>
            <person name="Mulhopadhyay B."/>
            <person name="Kyrpides N."/>
            <person name="Woyke T.J."/>
        </authorList>
    </citation>
    <scope>NUCLEOTIDE SEQUENCE [LARGE SCALE GENOMIC DNA]</scope>
    <source>
        <strain evidence="2 3">YK9</strain>
    </source>
</reference>
<dbReference type="eggNOG" id="COG4587">
    <property type="taxonomic scope" value="Bacteria"/>
</dbReference>
<keyword evidence="1" id="KW-1133">Transmembrane helix</keyword>
<dbReference type="STRING" id="717606.PaecuDRAFT_1682"/>
<dbReference type="PANTHER" id="PTHR36832:SF1">
    <property type="entry name" value="SLR1174 PROTEIN"/>
    <property type="match status" value="1"/>
</dbReference>
<dbReference type="EMBL" id="AEDD01000004">
    <property type="protein sequence ID" value="EFM11236.1"/>
    <property type="molecule type" value="Genomic_DNA"/>
</dbReference>
<feature type="transmembrane region" description="Helical" evidence="1">
    <location>
        <begin position="231"/>
        <end position="249"/>
    </location>
</feature>